<dbReference type="Gene3D" id="3.40.50.1820">
    <property type="entry name" value="alpha/beta hydrolase"/>
    <property type="match status" value="1"/>
</dbReference>
<dbReference type="Proteomes" id="UP001437256">
    <property type="component" value="Unassembled WGS sequence"/>
</dbReference>
<feature type="domain" description="Carboxylesterase type B" evidence="1">
    <location>
        <begin position="65"/>
        <end position="202"/>
    </location>
</feature>
<accession>A0ABR2ZMV8</accession>
<organism evidence="2 3">
    <name type="scientific">Marasmius tenuissimus</name>
    <dbReference type="NCBI Taxonomy" id="585030"/>
    <lineage>
        <taxon>Eukaryota</taxon>
        <taxon>Fungi</taxon>
        <taxon>Dikarya</taxon>
        <taxon>Basidiomycota</taxon>
        <taxon>Agaricomycotina</taxon>
        <taxon>Agaricomycetes</taxon>
        <taxon>Agaricomycetidae</taxon>
        <taxon>Agaricales</taxon>
        <taxon>Marasmiineae</taxon>
        <taxon>Marasmiaceae</taxon>
        <taxon>Marasmius</taxon>
    </lineage>
</organism>
<dbReference type="SUPFAM" id="SSF53474">
    <property type="entry name" value="alpha/beta-Hydrolases"/>
    <property type="match status" value="1"/>
</dbReference>
<sequence length="209" mass="22853">MATPQDINSSEEILSGLFDVLSPSPRGDDVLRRSLTELLQLYPDDPSAGSPFDTGNETFGLNQEFKRYAAIFTDIIASVERRVFARKFAESKSASAAPLYMYLFADPNAVSVVPREFRLPEGSYARGSLGGASSEHSCSFPTRSPSLIVPHTSEILHVFGNLDVENSTMPRSAKDLSTQMMDYWISFAVNLDPNDDSGSNRTSPITSAD</sequence>
<keyword evidence="3" id="KW-1185">Reference proteome</keyword>
<dbReference type="EMBL" id="JBBXMP010000090">
    <property type="protein sequence ID" value="KAL0063006.1"/>
    <property type="molecule type" value="Genomic_DNA"/>
</dbReference>
<comment type="caution">
    <text evidence="2">The sequence shown here is derived from an EMBL/GenBank/DDBJ whole genome shotgun (WGS) entry which is preliminary data.</text>
</comment>
<protein>
    <recommendedName>
        <fullName evidence="1">Carboxylesterase type B domain-containing protein</fullName>
    </recommendedName>
</protein>
<dbReference type="Pfam" id="PF00135">
    <property type="entry name" value="COesterase"/>
    <property type="match status" value="1"/>
</dbReference>
<name>A0ABR2ZMV8_9AGAR</name>
<evidence type="ECO:0000313" key="3">
    <source>
        <dbReference type="Proteomes" id="UP001437256"/>
    </source>
</evidence>
<gene>
    <name evidence="2" type="ORF">AAF712_010137</name>
</gene>
<dbReference type="InterPro" id="IPR002018">
    <property type="entry name" value="CarbesteraseB"/>
</dbReference>
<proteinExistence type="predicted"/>
<dbReference type="InterPro" id="IPR029058">
    <property type="entry name" value="AB_hydrolase_fold"/>
</dbReference>
<evidence type="ECO:0000313" key="2">
    <source>
        <dbReference type="EMBL" id="KAL0063006.1"/>
    </source>
</evidence>
<evidence type="ECO:0000259" key="1">
    <source>
        <dbReference type="Pfam" id="PF00135"/>
    </source>
</evidence>
<reference evidence="2 3" key="1">
    <citation type="submission" date="2024-05" db="EMBL/GenBank/DDBJ databases">
        <title>A draft genome resource for the thread blight pathogen Marasmius tenuissimus strain MS-2.</title>
        <authorList>
            <person name="Yulfo-Soto G.E."/>
            <person name="Baruah I.K."/>
            <person name="Amoako-Attah I."/>
            <person name="Bukari Y."/>
            <person name="Meinhardt L.W."/>
            <person name="Bailey B.A."/>
            <person name="Cohen S.P."/>
        </authorList>
    </citation>
    <scope>NUCLEOTIDE SEQUENCE [LARGE SCALE GENOMIC DNA]</scope>
    <source>
        <strain evidence="2 3">MS-2</strain>
    </source>
</reference>